<protein>
    <recommendedName>
        <fullName evidence="1">Cell division control protein 24 OB domain-containing protein</fullName>
    </recommendedName>
</protein>
<gene>
    <name evidence="2" type="ORF">V8G54_014219</name>
</gene>
<evidence type="ECO:0000313" key="3">
    <source>
        <dbReference type="Proteomes" id="UP001374535"/>
    </source>
</evidence>
<dbReference type="Proteomes" id="UP001374535">
    <property type="component" value="Chromosome 5"/>
</dbReference>
<dbReference type="PANTHER" id="PTHR36033:SF1">
    <property type="entry name" value="NUCLEIC ACID-BINDING PROTEINS SUPERFAMILY"/>
    <property type="match status" value="1"/>
</dbReference>
<dbReference type="PANTHER" id="PTHR36033">
    <property type="entry name" value="NUCLEIC ACID-BINDING PROTEINS SUPERFAMILY"/>
    <property type="match status" value="1"/>
</dbReference>
<proteinExistence type="predicted"/>
<accession>A0AAQ3NGA0</accession>
<dbReference type="EMBL" id="CP144696">
    <property type="protein sequence ID" value="WVZ09689.1"/>
    <property type="molecule type" value="Genomic_DNA"/>
</dbReference>
<dbReference type="AlphaFoldDB" id="A0AAQ3NGA0"/>
<keyword evidence="3" id="KW-1185">Reference proteome</keyword>
<feature type="domain" description="Cell division control protein 24 OB" evidence="1">
    <location>
        <begin position="36"/>
        <end position="157"/>
    </location>
</feature>
<dbReference type="Pfam" id="PF17246">
    <property type="entry name" value="CDC24_OB1"/>
    <property type="match status" value="1"/>
</dbReference>
<evidence type="ECO:0000259" key="1">
    <source>
        <dbReference type="Pfam" id="PF17246"/>
    </source>
</evidence>
<sequence length="186" mass="21325">MEHRDHHCFSRKLDSAMDIDCCLEDQEKEEEELDPFLKFVEYARSELLSLEGDANGDDDGSTGLGWSWIMSRILKTCIAYSSGVTPAILLSELSQAWSEQRRVGAPKKRLEVINQLKKNHRRTKLPNTVTIDSIFEKNFLSLSSVLEAVIVDAFVLPVWKYVESRLIQFGIITLIHDFHILYVVIL</sequence>
<organism evidence="2 3">
    <name type="scientific">Vigna mungo</name>
    <name type="common">Black gram</name>
    <name type="synonym">Phaseolus mungo</name>
    <dbReference type="NCBI Taxonomy" id="3915"/>
    <lineage>
        <taxon>Eukaryota</taxon>
        <taxon>Viridiplantae</taxon>
        <taxon>Streptophyta</taxon>
        <taxon>Embryophyta</taxon>
        <taxon>Tracheophyta</taxon>
        <taxon>Spermatophyta</taxon>
        <taxon>Magnoliopsida</taxon>
        <taxon>eudicotyledons</taxon>
        <taxon>Gunneridae</taxon>
        <taxon>Pentapetalae</taxon>
        <taxon>rosids</taxon>
        <taxon>fabids</taxon>
        <taxon>Fabales</taxon>
        <taxon>Fabaceae</taxon>
        <taxon>Papilionoideae</taxon>
        <taxon>50 kb inversion clade</taxon>
        <taxon>NPAAA clade</taxon>
        <taxon>indigoferoid/millettioid clade</taxon>
        <taxon>Phaseoleae</taxon>
        <taxon>Vigna</taxon>
    </lineage>
</organism>
<evidence type="ECO:0000313" key="2">
    <source>
        <dbReference type="EMBL" id="WVZ09689.1"/>
    </source>
</evidence>
<dbReference type="InterPro" id="IPR035201">
    <property type="entry name" value="Cdc24_OB1"/>
</dbReference>
<reference evidence="2 3" key="1">
    <citation type="journal article" date="2023" name="Life. Sci Alliance">
        <title>Evolutionary insights into 3D genome organization and epigenetic landscape of Vigna mungo.</title>
        <authorList>
            <person name="Junaid A."/>
            <person name="Singh B."/>
            <person name="Bhatia S."/>
        </authorList>
    </citation>
    <scope>NUCLEOTIDE SEQUENCE [LARGE SCALE GENOMIC DNA]</scope>
    <source>
        <strain evidence="2">Urdbean</strain>
    </source>
</reference>
<name>A0AAQ3NGA0_VIGMU</name>